<organism evidence="11 12">
    <name type="scientific">Plasmodium vinckei petteri</name>
    <dbReference type="NCBI Taxonomy" id="138298"/>
    <lineage>
        <taxon>Eukaryota</taxon>
        <taxon>Sar</taxon>
        <taxon>Alveolata</taxon>
        <taxon>Apicomplexa</taxon>
        <taxon>Aconoidasida</taxon>
        <taxon>Haemosporida</taxon>
        <taxon>Plasmodiidae</taxon>
        <taxon>Plasmodium</taxon>
        <taxon>Plasmodium (Vinckeia)</taxon>
    </lineage>
</organism>
<evidence type="ECO:0000313" key="13">
    <source>
        <dbReference type="Proteomes" id="UP000515268"/>
    </source>
</evidence>
<dbReference type="Proteomes" id="UP000030659">
    <property type="component" value="Unassembled WGS sequence"/>
</dbReference>
<keyword evidence="9" id="KW-0175">Coiled coil</keyword>
<evidence type="ECO:0000256" key="6">
    <source>
        <dbReference type="ARBA" id="ARBA00023128"/>
    </source>
</evidence>
<dbReference type="GO" id="GO:0015093">
    <property type="term" value="F:ferrous iron transmembrane transporter activity"/>
    <property type="evidence" value="ECO:0007669"/>
    <property type="project" value="TreeGrafter"/>
</dbReference>
<evidence type="ECO:0000256" key="3">
    <source>
        <dbReference type="ARBA" id="ARBA00022448"/>
    </source>
</evidence>
<gene>
    <name evidence="10" type="ORF">PVPCR_0401890</name>
    <name evidence="11" type="ORF">YYG_04016</name>
</gene>
<comment type="similarity">
    <text evidence="2">Belongs to the mitochondrial carrier (TC 2.A.29) family.</text>
</comment>
<dbReference type="OrthoDB" id="43906at2759"/>
<dbReference type="AlphaFoldDB" id="W7ACD2"/>
<evidence type="ECO:0000313" key="11">
    <source>
        <dbReference type="EMBL" id="EUD70892.1"/>
    </source>
</evidence>
<dbReference type="EMBL" id="LR865409">
    <property type="protein sequence ID" value="CAD2097677.1"/>
    <property type="molecule type" value="Genomic_DNA"/>
</dbReference>
<dbReference type="Pfam" id="PF00153">
    <property type="entry name" value="Mito_carr"/>
    <property type="match status" value="4"/>
</dbReference>
<dbReference type="InterPro" id="IPR023395">
    <property type="entry name" value="MCP_dom_sf"/>
</dbReference>
<keyword evidence="4 8" id="KW-0812">Transmembrane</keyword>
<reference evidence="10 13" key="2">
    <citation type="submission" date="2020-08" db="EMBL/GenBank/DDBJ databases">
        <authorList>
            <person name="Ramaprasad A."/>
        </authorList>
    </citation>
    <scope>NUCLEOTIDE SEQUENCE [LARGE SCALE GENOMIC DNA]</scope>
</reference>
<evidence type="ECO:0000313" key="10">
    <source>
        <dbReference type="EMBL" id="CAD2097677.1"/>
    </source>
</evidence>
<dbReference type="GO" id="GO:0031966">
    <property type="term" value="C:mitochondrial membrane"/>
    <property type="evidence" value="ECO:0007669"/>
    <property type="project" value="UniProtKB-SubCell"/>
</dbReference>
<keyword evidence="5" id="KW-1133">Transmembrane helix</keyword>
<comment type="subcellular location">
    <subcellularLocation>
        <location evidence="1">Mitochondrion membrane</location>
        <topology evidence="1">Multi-pass membrane protein</topology>
    </subcellularLocation>
</comment>
<evidence type="ECO:0000313" key="12">
    <source>
        <dbReference type="Proteomes" id="UP000030659"/>
    </source>
</evidence>
<dbReference type="InterPro" id="IPR018108">
    <property type="entry name" value="MCP_transmembrane"/>
</dbReference>
<dbReference type="Proteomes" id="UP000515268">
    <property type="component" value="Chromosome PVPCR_04"/>
</dbReference>
<evidence type="ECO:0000256" key="7">
    <source>
        <dbReference type="ARBA" id="ARBA00023136"/>
    </source>
</evidence>
<evidence type="ECO:0000256" key="9">
    <source>
        <dbReference type="SAM" id="Coils"/>
    </source>
</evidence>
<evidence type="ECO:0000256" key="1">
    <source>
        <dbReference type="ARBA" id="ARBA00004225"/>
    </source>
</evidence>
<dbReference type="PANTHER" id="PTHR45758">
    <property type="entry name" value="MITOFERRIN-1-RELATED"/>
    <property type="match status" value="1"/>
</dbReference>
<dbReference type="Gene3D" id="1.50.40.10">
    <property type="entry name" value="Mitochondrial carrier domain"/>
    <property type="match status" value="3"/>
</dbReference>
<keyword evidence="6" id="KW-0496">Mitochondrion</keyword>
<name>W7ACD2_PLAVN</name>
<dbReference type="VEuPathDB" id="PlasmoDB:PVPCR_0401890"/>
<evidence type="ECO:0000256" key="5">
    <source>
        <dbReference type="ARBA" id="ARBA00022989"/>
    </source>
</evidence>
<evidence type="ECO:0000256" key="4">
    <source>
        <dbReference type="ARBA" id="ARBA00022692"/>
    </source>
</evidence>
<feature type="repeat" description="Solcar" evidence="8">
    <location>
        <begin position="737"/>
        <end position="818"/>
    </location>
</feature>
<evidence type="ECO:0000256" key="2">
    <source>
        <dbReference type="ARBA" id="ARBA00006375"/>
    </source>
</evidence>
<dbReference type="PROSITE" id="PS50920">
    <property type="entry name" value="SOLCAR"/>
    <property type="match status" value="2"/>
</dbReference>
<protein>
    <submittedName>
        <fullName evidence="10">Mitochondrial carrier protein, putative</fullName>
    </submittedName>
</protein>
<dbReference type="PANTHER" id="PTHR45758:SF4">
    <property type="entry name" value="MITOFERRIN-1"/>
    <property type="match status" value="1"/>
</dbReference>
<dbReference type="eggNOG" id="KOG0760">
    <property type="taxonomic scope" value="Eukaryota"/>
</dbReference>
<sequence length="1076" mass="124253">MNKLPVNDALDDIEVEAFDFIWEEWEEYKGDIPLWQHIFCGSIAGIMEHVFMYPLDTLKTYIQTNGCIKDKSCFETCNMYNGESNNKTNLKEANGNNIMYTDKRKFCSSSMGCNNCIYNTSCNYNAIYNMKPFGNFNNKHARDINTFNKVKIRKKIDINNGFNNLQIREDKMSSCLMNKKLKKYIYLNKIMNNNSKSFSTNCENHSQIGVTEHKYKNSLNKLPSTYSGKNKRIKLLINNIENYDCNKYCDGLLEEKSGSSNQFMNKSKKSLKVFTNNETLNSGKIGNYNINKNYIRNKGIKKLLSIHSVNNNKELKFIKYKKIPWKYIIKRNQMHKNECKRNGLNFLNRNKRIYLFKNVENQKNGMNLNARDIYVSQLKRKKENKLLSQFAHRIEDIKNSKNLIGVNMNSGNVNIFKNSINNVINKCLSNSTSASNFDIEKGKKSFNFSMRNFIYNNSYINKEMNMLKDTLIKWCGNNSSTNNISSATSTSPHFNSYCRSSFKPSIYKIGGNNFFNILNFHKNNEKGGLNLFPHIIKNSFLKIKQAQKKNGFIKNSEGIRSGFSLFSINDQIRKSNLNNFSILRNSNKMLFNNICYVTKNYKHNKHDKKIYLSNIRSYHKNCHNINSIYSAFDNNLKNGNFVKNIFYGKNMNRINISTSQNRGLIKNNVSNLYKGVNVVVLGCIPAHALYFSTFEYSKKYFANINTNNSPIKVMKSDIGNNGNGDKIIKVEYKLNDLNYFSIAICGFLATVAHDLIIAPIDTIKQRMQLGINKSSLDSIKLMKENGIRSLYLSLPITLLMNIPYQIIMICVNEKMKKHYFEYANGINGAKKNNNNYEKKKNTNTEQIDQEIGLISNLKNMNDDQNNKLIKQHIEKDVFSIGGLNINNEGRYMDGSVENIDGHGGTYLCENNANDSFKRFTNKSEKESNNYSENYNNYKNNINKMNNSLKFQREYFNNNNNMELKNVYASGYNKNEFFSKYFNHITSYFVCAGIGGGIAAVATNPLDVVKTRIQTECFNSKSFNFFKIVSNIYYKEGCRSFFKGSMARMALCIPASAISWGTYETMKQFFKVNFNDA</sequence>
<evidence type="ECO:0000256" key="8">
    <source>
        <dbReference type="PROSITE-ProRule" id="PRU00282"/>
    </source>
</evidence>
<keyword evidence="7 8" id="KW-0472">Membrane</keyword>
<accession>W7ACD2</accession>
<reference evidence="11 12" key="1">
    <citation type="submission" date="2013-02" db="EMBL/GenBank/DDBJ databases">
        <title>The Genome Sequence of Plasmodium vinckei petteri CR.</title>
        <authorList>
            <consortium name="The Broad Institute Genome Sequencing Platform"/>
            <consortium name="The Broad Institute Genome Sequencing Center for Infectious Disease"/>
            <person name="Neafsey D."/>
            <person name="Cheeseman I."/>
            <person name="Volkman S."/>
            <person name="Adams J."/>
            <person name="Walker B."/>
            <person name="Young S.K."/>
            <person name="Zeng Q."/>
            <person name="Gargeya S."/>
            <person name="Fitzgerald M."/>
            <person name="Haas B."/>
            <person name="Abouelleil A."/>
            <person name="Alvarado L."/>
            <person name="Arachchi H.M."/>
            <person name="Berlin A.M."/>
            <person name="Chapman S.B."/>
            <person name="Dewar J."/>
            <person name="Goldberg J."/>
            <person name="Griggs A."/>
            <person name="Gujja S."/>
            <person name="Hansen M."/>
            <person name="Howarth C."/>
            <person name="Imamovic A."/>
            <person name="Larimer J."/>
            <person name="McCowan C."/>
            <person name="Murphy C."/>
            <person name="Neiman D."/>
            <person name="Pearson M."/>
            <person name="Priest M."/>
            <person name="Roberts A."/>
            <person name="Saif S."/>
            <person name="Shea T."/>
            <person name="Sisk P."/>
            <person name="Sykes S."/>
            <person name="Wortman J."/>
            <person name="Nusbaum C."/>
            <person name="Birren B."/>
        </authorList>
    </citation>
    <scope>NUCLEOTIDE SEQUENCE [LARGE SCALE GENOMIC DNA]</scope>
    <source>
        <strain evidence="11 12">CR</strain>
    </source>
</reference>
<dbReference type="GO" id="GO:0048250">
    <property type="term" value="P:iron import into the mitochondrion"/>
    <property type="evidence" value="ECO:0007669"/>
    <property type="project" value="TreeGrafter"/>
</dbReference>
<keyword evidence="13" id="KW-1185">Reference proteome</keyword>
<dbReference type="EMBL" id="KI965403">
    <property type="protein sequence ID" value="EUD70892.1"/>
    <property type="molecule type" value="Genomic_DNA"/>
</dbReference>
<proteinExistence type="inferred from homology"/>
<dbReference type="SUPFAM" id="SSF103506">
    <property type="entry name" value="Mitochondrial carrier"/>
    <property type="match status" value="2"/>
</dbReference>
<feature type="repeat" description="Solcar" evidence="8">
    <location>
        <begin position="986"/>
        <end position="1068"/>
    </location>
</feature>
<keyword evidence="3" id="KW-0813">Transport</keyword>
<feature type="coiled-coil region" evidence="9">
    <location>
        <begin position="920"/>
        <end position="947"/>
    </location>
</feature>